<dbReference type="EMBL" id="KE346034">
    <property type="protein sequence ID" value="EXC24772.1"/>
    <property type="molecule type" value="Genomic_DNA"/>
</dbReference>
<accession>W9S3H6</accession>
<evidence type="ECO:0000313" key="2">
    <source>
        <dbReference type="Proteomes" id="UP000030645"/>
    </source>
</evidence>
<name>W9S3H6_9ROSA</name>
<dbReference type="AlphaFoldDB" id="W9S3H6"/>
<keyword evidence="2" id="KW-1185">Reference proteome</keyword>
<organism evidence="1 2">
    <name type="scientific">Morus notabilis</name>
    <dbReference type="NCBI Taxonomy" id="981085"/>
    <lineage>
        <taxon>Eukaryota</taxon>
        <taxon>Viridiplantae</taxon>
        <taxon>Streptophyta</taxon>
        <taxon>Embryophyta</taxon>
        <taxon>Tracheophyta</taxon>
        <taxon>Spermatophyta</taxon>
        <taxon>Magnoliopsida</taxon>
        <taxon>eudicotyledons</taxon>
        <taxon>Gunneridae</taxon>
        <taxon>Pentapetalae</taxon>
        <taxon>rosids</taxon>
        <taxon>fabids</taxon>
        <taxon>Rosales</taxon>
        <taxon>Moraceae</taxon>
        <taxon>Moreae</taxon>
        <taxon>Morus</taxon>
    </lineage>
</organism>
<sequence>MLDFESGDCNCEVNERREQRDRDPWMGSLGRWYWLEFAADRSFASGRRARERWCQFGGGVGAGLAAAPVLADLEAADRLYGRRGVFYVVVEGKGKKRCEFGGHICIFIKERG</sequence>
<evidence type="ECO:0000313" key="1">
    <source>
        <dbReference type="EMBL" id="EXC24772.1"/>
    </source>
</evidence>
<reference evidence="2" key="1">
    <citation type="submission" date="2013-01" db="EMBL/GenBank/DDBJ databases">
        <title>Draft Genome Sequence of a Mulberry Tree, Morus notabilis C.K. Schneid.</title>
        <authorList>
            <person name="He N."/>
            <person name="Zhao S."/>
        </authorList>
    </citation>
    <scope>NUCLEOTIDE SEQUENCE</scope>
</reference>
<gene>
    <name evidence="1" type="ORF">L484_018486</name>
</gene>
<proteinExistence type="predicted"/>
<protein>
    <submittedName>
        <fullName evidence="1">Uncharacterized protein</fullName>
    </submittedName>
</protein>
<dbReference type="Proteomes" id="UP000030645">
    <property type="component" value="Unassembled WGS sequence"/>
</dbReference>